<evidence type="ECO:0000256" key="5">
    <source>
        <dbReference type="ARBA" id="ARBA00022692"/>
    </source>
</evidence>
<feature type="transmembrane region" description="Helical" evidence="12">
    <location>
        <begin position="352"/>
        <end position="376"/>
    </location>
</feature>
<dbReference type="PROSITE" id="PS00138">
    <property type="entry name" value="SUBTILASE_SER"/>
    <property type="match status" value="1"/>
</dbReference>
<proteinExistence type="inferred from homology"/>
<comment type="caution">
    <text evidence="15">The sequence shown here is derived from an EMBL/GenBank/DDBJ whole genome shotgun (WGS) entry which is preliminary data.</text>
</comment>
<keyword evidence="16" id="KW-1185">Reference proteome</keyword>
<evidence type="ECO:0000256" key="11">
    <source>
        <dbReference type="RuleBase" id="RU003355"/>
    </source>
</evidence>
<keyword evidence="3" id="KW-1003">Cell membrane</keyword>
<evidence type="ECO:0000313" key="15">
    <source>
        <dbReference type="EMBL" id="MFC0530933.1"/>
    </source>
</evidence>
<dbReference type="PRINTS" id="PR00723">
    <property type="entry name" value="SUBTILISIN"/>
</dbReference>
<sequence length="399" mass="39868">MLPALAALLITVVTTGAPVTAAPALPDPGVDCLRPPESVEAGLPWAQSWLGVERVWPLTRGAGVTVAIVDTGVAADSPQLHGRVLRGVDLTRAGAPPADNDCFGHGTFIAGIIAAAPADGTGFHGVAPDARILPIRVANSMDDGTARLLAQGIRAAVDGGAAVINVSASTRAPEPSLVAAIEYAEQRDVVVVAAAANSTGQDQLIAYPAALATVIAVGAIDSTGTRAAFSQTGDHLGLTAPGVEVVSVGPGGPGHWRGSGTSYAVPFVAGAAALIRAYRPDLSAAEVRHRLLTTADHPAVPLPDPGYGWGVVNPAAAVSAALAEEGARGPAAPAAAARHPDLPPPDPIGPTMAALAAGMAIVLIGLVALLTVLLPAGRARGWRPARDATAARGSDDDVR</sequence>
<evidence type="ECO:0000256" key="10">
    <source>
        <dbReference type="PROSITE-ProRule" id="PRU01240"/>
    </source>
</evidence>
<keyword evidence="7 10" id="KW-0720">Serine protease</keyword>
<dbReference type="PROSITE" id="PS00137">
    <property type="entry name" value="SUBTILASE_HIS"/>
    <property type="match status" value="1"/>
</dbReference>
<keyword evidence="5 12" id="KW-0812">Transmembrane</keyword>
<evidence type="ECO:0000256" key="8">
    <source>
        <dbReference type="ARBA" id="ARBA00022989"/>
    </source>
</evidence>
<dbReference type="InterPro" id="IPR000209">
    <property type="entry name" value="Peptidase_S8/S53_dom"/>
</dbReference>
<dbReference type="Gene3D" id="3.40.50.200">
    <property type="entry name" value="Peptidase S8/S53 domain"/>
    <property type="match status" value="1"/>
</dbReference>
<gene>
    <name evidence="15" type="primary">mycP</name>
    <name evidence="15" type="ORF">ACFFIA_25140</name>
</gene>
<dbReference type="GO" id="GO:0006508">
    <property type="term" value="P:proteolysis"/>
    <property type="evidence" value="ECO:0007669"/>
    <property type="project" value="UniProtKB-KW"/>
</dbReference>
<dbReference type="EMBL" id="JBHLUH010000052">
    <property type="protein sequence ID" value="MFC0530933.1"/>
    <property type="molecule type" value="Genomic_DNA"/>
</dbReference>
<dbReference type="InterPro" id="IPR050131">
    <property type="entry name" value="Peptidase_S8_subtilisin-like"/>
</dbReference>
<feature type="active site" description="Charge relay system" evidence="10">
    <location>
        <position position="105"/>
    </location>
</feature>
<keyword evidence="9 12" id="KW-0472">Membrane</keyword>
<dbReference type="InterPro" id="IPR023827">
    <property type="entry name" value="Peptidase_S8_Asp-AS"/>
</dbReference>
<organism evidence="15 16">
    <name type="scientific">Phytohabitans kaempferiae</name>
    <dbReference type="NCBI Taxonomy" id="1620943"/>
    <lineage>
        <taxon>Bacteria</taxon>
        <taxon>Bacillati</taxon>
        <taxon>Actinomycetota</taxon>
        <taxon>Actinomycetes</taxon>
        <taxon>Micromonosporales</taxon>
        <taxon>Micromonosporaceae</taxon>
    </lineage>
</organism>
<evidence type="ECO:0000313" key="16">
    <source>
        <dbReference type="Proteomes" id="UP001589867"/>
    </source>
</evidence>
<comment type="similarity">
    <text evidence="2 10 11">Belongs to the peptidase S8 family.</text>
</comment>
<dbReference type="SUPFAM" id="SSF52743">
    <property type="entry name" value="Subtilisin-like"/>
    <property type="match status" value="1"/>
</dbReference>
<dbReference type="Proteomes" id="UP001589867">
    <property type="component" value="Unassembled WGS sequence"/>
</dbReference>
<evidence type="ECO:0000256" key="9">
    <source>
        <dbReference type="ARBA" id="ARBA00023136"/>
    </source>
</evidence>
<keyword evidence="13" id="KW-0732">Signal</keyword>
<dbReference type="InterPro" id="IPR022398">
    <property type="entry name" value="Peptidase_S8_His-AS"/>
</dbReference>
<dbReference type="PANTHER" id="PTHR43806">
    <property type="entry name" value="PEPTIDASE S8"/>
    <property type="match status" value="1"/>
</dbReference>
<evidence type="ECO:0000256" key="2">
    <source>
        <dbReference type="ARBA" id="ARBA00011073"/>
    </source>
</evidence>
<evidence type="ECO:0000256" key="1">
    <source>
        <dbReference type="ARBA" id="ARBA00004162"/>
    </source>
</evidence>
<dbReference type="InterPro" id="IPR023828">
    <property type="entry name" value="Peptidase_S8_Ser-AS"/>
</dbReference>
<evidence type="ECO:0000259" key="14">
    <source>
        <dbReference type="Pfam" id="PF00082"/>
    </source>
</evidence>
<keyword evidence="4 10" id="KW-0645">Protease</keyword>
<dbReference type="PROSITE" id="PS00136">
    <property type="entry name" value="SUBTILASE_ASP"/>
    <property type="match status" value="1"/>
</dbReference>
<name>A0ABV6M8C0_9ACTN</name>
<protein>
    <submittedName>
        <fullName evidence="15">Type VII secretion-associated serine protease mycosin</fullName>
    </submittedName>
</protein>
<dbReference type="GO" id="GO:0008233">
    <property type="term" value="F:peptidase activity"/>
    <property type="evidence" value="ECO:0007669"/>
    <property type="project" value="UniProtKB-KW"/>
</dbReference>
<feature type="domain" description="Peptidase S8/S53" evidence="14">
    <location>
        <begin position="61"/>
        <end position="310"/>
    </location>
</feature>
<feature type="signal peptide" evidence="13">
    <location>
        <begin position="1"/>
        <end position="21"/>
    </location>
</feature>
<feature type="active site" description="Charge relay system" evidence="10">
    <location>
        <position position="70"/>
    </location>
</feature>
<dbReference type="NCBIfam" id="TIGR03921">
    <property type="entry name" value="T7SS_mycosin"/>
    <property type="match status" value="1"/>
</dbReference>
<evidence type="ECO:0000256" key="6">
    <source>
        <dbReference type="ARBA" id="ARBA00022801"/>
    </source>
</evidence>
<dbReference type="Pfam" id="PF00082">
    <property type="entry name" value="Peptidase_S8"/>
    <property type="match status" value="1"/>
</dbReference>
<dbReference type="InterPro" id="IPR023834">
    <property type="entry name" value="T7SS_pept_S8A_mycosin"/>
</dbReference>
<keyword evidence="6 10" id="KW-0378">Hydrolase</keyword>
<evidence type="ECO:0000256" key="4">
    <source>
        <dbReference type="ARBA" id="ARBA00022670"/>
    </source>
</evidence>
<feature type="active site" description="Charge relay system" evidence="10">
    <location>
        <position position="262"/>
    </location>
</feature>
<feature type="chain" id="PRO_5047341562" evidence="13">
    <location>
        <begin position="22"/>
        <end position="399"/>
    </location>
</feature>
<dbReference type="PROSITE" id="PS51892">
    <property type="entry name" value="SUBTILASE"/>
    <property type="match status" value="1"/>
</dbReference>
<dbReference type="InterPro" id="IPR015500">
    <property type="entry name" value="Peptidase_S8_subtilisin-rel"/>
</dbReference>
<evidence type="ECO:0000256" key="12">
    <source>
        <dbReference type="SAM" id="Phobius"/>
    </source>
</evidence>
<reference evidence="15 16" key="1">
    <citation type="submission" date="2024-09" db="EMBL/GenBank/DDBJ databases">
        <authorList>
            <person name="Sun Q."/>
            <person name="Mori K."/>
        </authorList>
    </citation>
    <scope>NUCLEOTIDE SEQUENCE [LARGE SCALE GENOMIC DNA]</scope>
    <source>
        <strain evidence="15 16">TBRC 3947</strain>
    </source>
</reference>
<keyword evidence="8 12" id="KW-1133">Transmembrane helix</keyword>
<comment type="subcellular location">
    <subcellularLocation>
        <location evidence="1">Cell membrane</location>
        <topology evidence="1">Single-pass membrane protein</topology>
    </subcellularLocation>
</comment>
<evidence type="ECO:0000256" key="3">
    <source>
        <dbReference type="ARBA" id="ARBA00022475"/>
    </source>
</evidence>
<evidence type="ECO:0000256" key="7">
    <source>
        <dbReference type="ARBA" id="ARBA00022825"/>
    </source>
</evidence>
<dbReference type="RefSeq" id="WP_377254449.1">
    <property type="nucleotide sequence ID" value="NZ_JBHLUH010000052.1"/>
</dbReference>
<evidence type="ECO:0000256" key="13">
    <source>
        <dbReference type="SAM" id="SignalP"/>
    </source>
</evidence>
<dbReference type="InterPro" id="IPR036852">
    <property type="entry name" value="Peptidase_S8/S53_dom_sf"/>
</dbReference>
<dbReference type="PANTHER" id="PTHR43806:SF11">
    <property type="entry name" value="CEREVISIN-RELATED"/>
    <property type="match status" value="1"/>
</dbReference>
<accession>A0ABV6M8C0</accession>